<comment type="cofactor">
    <cofactor evidence="7">
        <name>Zn(2+)</name>
        <dbReference type="ChEBI" id="CHEBI:29105"/>
    </cofactor>
    <text evidence="7">Binds 2 Zn(2+) ions per subunit.</text>
</comment>
<name>A0A840LF34_9BURK</name>
<keyword evidence="2" id="KW-0645">Protease</keyword>
<keyword evidence="13" id="KW-1185">Reference proteome</keyword>
<dbReference type="InterPro" id="IPR012189">
    <property type="entry name" value="Pept_M28E_Ap1"/>
</dbReference>
<dbReference type="AlphaFoldDB" id="A0A840LF34"/>
<keyword evidence="4 9" id="KW-0732">Signal</keyword>
<comment type="caution">
    <text evidence="12">The sequence shown here is derived from an EMBL/GenBank/DDBJ whole genome shotgun (WGS) entry which is preliminary data.</text>
</comment>
<feature type="binding site" evidence="7">
    <location>
        <position position="242"/>
    </location>
    <ligand>
        <name>Zn(2+)</name>
        <dbReference type="ChEBI" id="CHEBI:29105"/>
        <label>1</label>
    </ligand>
</feature>
<feature type="binding site" evidence="7">
    <location>
        <position position="262"/>
    </location>
    <ligand>
        <name>Zn(2+)</name>
        <dbReference type="ChEBI" id="CHEBI:29105"/>
        <label>1</label>
    </ligand>
</feature>
<keyword evidence="1 12" id="KW-0031">Aminopeptidase</keyword>
<feature type="signal peptide" evidence="9">
    <location>
        <begin position="1"/>
        <end position="22"/>
    </location>
</feature>
<dbReference type="Pfam" id="PF04151">
    <property type="entry name" value="PPC"/>
    <property type="match status" value="1"/>
</dbReference>
<feature type="chain" id="PRO_5032841988" evidence="9">
    <location>
        <begin position="23"/>
        <end position="540"/>
    </location>
</feature>
<dbReference type="GO" id="GO:0004177">
    <property type="term" value="F:aminopeptidase activity"/>
    <property type="evidence" value="ECO:0007669"/>
    <property type="project" value="UniProtKB-KW"/>
</dbReference>
<gene>
    <name evidence="12" type="ORF">HNP55_003799</name>
</gene>
<evidence type="ECO:0000256" key="3">
    <source>
        <dbReference type="ARBA" id="ARBA00022723"/>
    </source>
</evidence>
<protein>
    <submittedName>
        <fullName evidence="12">Leucyl aminopeptidase</fullName>
        <ecNumber evidence="12">3.4.11.10</ecNumber>
    </submittedName>
</protein>
<dbReference type="EC" id="3.4.11.10" evidence="12"/>
<evidence type="ECO:0000259" key="10">
    <source>
        <dbReference type="Pfam" id="PF04151"/>
    </source>
</evidence>
<dbReference type="PANTHER" id="PTHR12147">
    <property type="entry name" value="METALLOPEPTIDASE M28 FAMILY MEMBER"/>
    <property type="match status" value="1"/>
</dbReference>
<evidence type="ECO:0000256" key="6">
    <source>
        <dbReference type="ARBA" id="ARBA00022833"/>
    </source>
</evidence>
<evidence type="ECO:0000256" key="8">
    <source>
        <dbReference type="PIRSR" id="PIRSR036685-2"/>
    </source>
</evidence>
<dbReference type="InterPro" id="IPR007484">
    <property type="entry name" value="Peptidase_M28"/>
</dbReference>
<dbReference type="PANTHER" id="PTHR12147:SF56">
    <property type="entry name" value="AMINOPEPTIDASE YDR415C-RELATED"/>
    <property type="match status" value="1"/>
</dbReference>
<proteinExistence type="predicted"/>
<dbReference type="Pfam" id="PF04389">
    <property type="entry name" value="Peptidase_M28"/>
    <property type="match status" value="1"/>
</dbReference>
<feature type="binding site" evidence="7">
    <location>
        <position position="324"/>
    </location>
    <ligand>
        <name>Zn(2+)</name>
        <dbReference type="ChEBI" id="CHEBI:29105"/>
        <label>1</label>
    </ligand>
</feature>
<dbReference type="EMBL" id="JACHLP010000008">
    <property type="protein sequence ID" value="MBB4845252.1"/>
    <property type="molecule type" value="Genomic_DNA"/>
</dbReference>
<dbReference type="Proteomes" id="UP000562027">
    <property type="component" value="Unassembled WGS sequence"/>
</dbReference>
<keyword evidence="6 7" id="KW-0862">Zinc</keyword>
<evidence type="ECO:0000256" key="1">
    <source>
        <dbReference type="ARBA" id="ARBA00022438"/>
    </source>
</evidence>
<feature type="disulfide bond" evidence="8">
    <location>
        <begin position="368"/>
        <end position="372"/>
    </location>
</feature>
<keyword evidence="8" id="KW-1015">Disulfide bond</keyword>
<evidence type="ECO:0000256" key="5">
    <source>
        <dbReference type="ARBA" id="ARBA00022801"/>
    </source>
</evidence>
<dbReference type="Gene3D" id="3.40.630.10">
    <property type="entry name" value="Zn peptidases"/>
    <property type="match status" value="1"/>
</dbReference>
<evidence type="ECO:0000256" key="4">
    <source>
        <dbReference type="ARBA" id="ARBA00022729"/>
    </source>
</evidence>
<evidence type="ECO:0000313" key="12">
    <source>
        <dbReference type="EMBL" id="MBB4845252.1"/>
    </source>
</evidence>
<evidence type="ECO:0000313" key="13">
    <source>
        <dbReference type="Proteomes" id="UP000562027"/>
    </source>
</evidence>
<evidence type="ECO:0000259" key="11">
    <source>
        <dbReference type="Pfam" id="PF04389"/>
    </source>
</evidence>
<feature type="domain" description="Peptidase M28" evidence="11">
    <location>
        <begin position="223"/>
        <end position="415"/>
    </location>
</feature>
<dbReference type="Gene3D" id="2.60.120.380">
    <property type="match status" value="1"/>
</dbReference>
<dbReference type="PIRSF" id="PIRSF036685">
    <property type="entry name" value="BacLeuNPeptidase"/>
    <property type="match status" value="1"/>
</dbReference>
<keyword evidence="3 7" id="KW-0479">Metal-binding</keyword>
<accession>A0A840LF34</accession>
<dbReference type="SUPFAM" id="SSF53187">
    <property type="entry name" value="Zn-dependent exopeptidases"/>
    <property type="match status" value="1"/>
</dbReference>
<evidence type="ECO:0000256" key="2">
    <source>
        <dbReference type="ARBA" id="ARBA00022670"/>
    </source>
</evidence>
<keyword evidence="5 12" id="KW-0378">Hydrolase</keyword>
<evidence type="ECO:0000256" key="9">
    <source>
        <dbReference type="SAM" id="SignalP"/>
    </source>
</evidence>
<feature type="binding site" evidence="7">
    <location>
        <position position="401"/>
    </location>
    <ligand>
        <name>Zn(2+)</name>
        <dbReference type="ChEBI" id="CHEBI:29105"/>
        <label>2</label>
        <note>catalytic</note>
    </ligand>
</feature>
<dbReference type="GO" id="GO:0008235">
    <property type="term" value="F:metalloexopeptidase activity"/>
    <property type="evidence" value="ECO:0007669"/>
    <property type="project" value="InterPro"/>
</dbReference>
<dbReference type="InterPro" id="IPR007280">
    <property type="entry name" value="Peptidase_C_arc/bac"/>
</dbReference>
<dbReference type="InterPro" id="IPR045175">
    <property type="entry name" value="M28_fam"/>
</dbReference>
<organism evidence="12 13">
    <name type="scientific">Roseateles oligotrophus</name>
    <dbReference type="NCBI Taxonomy" id="1769250"/>
    <lineage>
        <taxon>Bacteria</taxon>
        <taxon>Pseudomonadati</taxon>
        <taxon>Pseudomonadota</taxon>
        <taxon>Betaproteobacteria</taxon>
        <taxon>Burkholderiales</taxon>
        <taxon>Sphaerotilaceae</taxon>
        <taxon>Roseateles</taxon>
    </lineage>
</organism>
<sequence>MHPLKTLIAITLGSLLLSNAQATPAAASVSSSSQRIWISLGDAAYQQLQKLPRLKARSEASVAALASGPAPALMPGASLEGAAALEQVHLVEVDEAGLADLSEAVHQSLRRCGGYLFHASKEDGLRSLQRLSRPRQQALLAASKPSYVIDQQALVTPMLSQMQASNIGQTILDLSAHTNRYYTSSGGVAASNWLKTRWSNLAAGRSDITVEQFNHPGWAQKSVIATFKGTDNASELVVLGAHLDSIAGANTGESTRAPGADDDASGVASLTEIIRSLVASNFKPRRTLKFMAYAAEEVGLRGSQEIAKSLANQNANVVGVIQLDMTNYKGAANDIYLFSDYTDAGQNQFLSQLIQTYLPTLKIGTDRCGYACSDHASWNAQGYATSMPFESSFAADNPYIHSANDTYANSGNQADHSLKFARMALAYAVELGADGPAVTPPADKTENFSGNLTLNQTRSFGPFKLKAGGTLKASTTGTGDIDLFVKKGGAASTSSYDCKSDGNTASESCSVNSATNTEVYVLLKGYSAGSYRLTVTYTPQ</sequence>
<feature type="binding site" evidence="7">
    <location>
        <position position="297"/>
    </location>
    <ligand>
        <name>Zn(2+)</name>
        <dbReference type="ChEBI" id="CHEBI:29105"/>
        <label>2</label>
        <note>catalytic</note>
    </ligand>
</feature>
<feature type="domain" description="Peptidase C-terminal archaeal/bacterial" evidence="10">
    <location>
        <begin position="463"/>
        <end position="519"/>
    </location>
</feature>
<dbReference type="GO" id="GO:0006508">
    <property type="term" value="P:proteolysis"/>
    <property type="evidence" value="ECO:0007669"/>
    <property type="project" value="UniProtKB-KW"/>
</dbReference>
<reference evidence="12 13" key="1">
    <citation type="submission" date="2020-08" db="EMBL/GenBank/DDBJ databases">
        <title>Functional genomics of gut bacteria from endangered species of beetles.</title>
        <authorList>
            <person name="Carlos-Shanley C."/>
        </authorList>
    </citation>
    <scope>NUCLEOTIDE SEQUENCE [LARGE SCALE GENOMIC DNA]</scope>
    <source>
        <strain evidence="12 13">S00239</strain>
    </source>
</reference>
<evidence type="ECO:0000256" key="7">
    <source>
        <dbReference type="PIRSR" id="PIRSR036685-1"/>
    </source>
</evidence>
<dbReference type="GO" id="GO:0046872">
    <property type="term" value="F:metal ion binding"/>
    <property type="evidence" value="ECO:0007669"/>
    <property type="project" value="UniProtKB-KW"/>
</dbReference>